<evidence type="ECO:0000256" key="4">
    <source>
        <dbReference type="ARBA" id="ARBA00022452"/>
    </source>
</evidence>
<dbReference type="RefSeq" id="WP_073314741.1">
    <property type="nucleotide sequence ID" value="NZ_FQZN01000037.1"/>
</dbReference>
<evidence type="ECO:0000256" key="8">
    <source>
        <dbReference type="ARBA" id="ARBA00023047"/>
    </source>
</evidence>
<evidence type="ECO:0000313" key="18">
    <source>
        <dbReference type="Proteomes" id="UP000184192"/>
    </source>
</evidence>
<gene>
    <name evidence="17" type="ORF">SAMN05444350_13711</name>
</gene>
<feature type="domain" description="Polysaccharide export protein N-terminal" evidence="15">
    <location>
        <begin position="40"/>
        <end position="141"/>
    </location>
</feature>
<evidence type="ECO:0000256" key="13">
    <source>
        <dbReference type="ARBA" id="ARBA00023237"/>
    </source>
</evidence>
<evidence type="ECO:0000256" key="3">
    <source>
        <dbReference type="ARBA" id="ARBA00022448"/>
    </source>
</evidence>
<evidence type="ECO:0000256" key="9">
    <source>
        <dbReference type="ARBA" id="ARBA00023065"/>
    </source>
</evidence>
<name>A0A1M6KFT3_9BACE</name>
<evidence type="ECO:0000256" key="11">
    <source>
        <dbReference type="ARBA" id="ARBA00023136"/>
    </source>
</evidence>
<dbReference type="GO" id="GO:0006811">
    <property type="term" value="P:monoatomic ion transport"/>
    <property type="evidence" value="ECO:0007669"/>
    <property type="project" value="UniProtKB-KW"/>
</dbReference>
<evidence type="ECO:0000256" key="5">
    <source>
        <dbReference type="ARBA" id="ARBA00022597"/>
    </source>
</evidence>
<keyword evidence="10" id="KW-0626">Porin</keyword>
<comment type="subcellular location">
    <subcellularLocation>
        <location evidence="1">Cell outer membrane</location>
        <topology evidence="1">Multi-pass membrane protein</topology>
    </subcellularLocation>
</comment>
<reference evidence="18" key="1">
    <citation type="submission" date="2016-11" db="EMBL/GenBank/DDBJ databases">
        <authorList>
            <person name="Varghese N."/>
            <person name="Submissions S."/>
        </authorList>
    </citation>
    <scope>NUCLEOTIDE SEQUENCE [LARGE SCALE GENOMIC DNA]</scope>
    <source>
        <strain evidence="18">DSM 26884</strain>
    </source>
</reference>
<dbReference type="Pfam" id="PF02563">
    <property type="entry name" value="Poly_export"/>
    <property type="match status" value="1"/>
</dbReference>
<comment type="similarity">
    <text evidence="2">Belongs to the BexD/CtrA/VexA family.</text>
</comment>
<dbReference type="InterPro" id="IPR003715">
    <property type="entry name" value="Poly_export_N"/>
</dbReference>
<keyword evidence="8" id="KW-0625">Polysaccharide transport</keyword>
<evidence type="ECO:0000256" key="1">
    <source>
        <dbReference type="ARBA" id="ARBA00004571"/>
    </source>
</evidence>
<accession>A0A1M6KFT3</accession>
<dbReference type="GO" id="GO:0046930">
    <property type="term" value="C:pore complex"/>
    <property type="evidence" value="ECO:0007669"/>
    <property type="project" value="UniProtKB-KW"/>
</dbReference>
<keyword evidence="18" id="KW-1185">Reference proteome</keyword>
<dbReference type="PANTHER" id="PTHR33619:SF3">
    <property type="entry name" value="POLYSACCHARIDE EXPORT PROTEIN GFCE-RELATED"/>
    <property type="match status" value="1"/>
</dbReference>
<evidence type="ECO:0000259" key="15">
    <source>
        <dbReference type="Pfam" id="PF02563"/>
    </source>
</evidence>
<dbReference type="GeneID" id="92714277"/>
<evidence type="ECO:0000256" key="7">
    <source>
        <dbReference type="ARBA" id="ARBA00022729"/>
    </source>
</evidence>
<dbReference type="PANTHER" id="PTHR33619">
    <property type="entry name" value="POLYSACCHARIDE EXPORT PROTEIN GFCE-RELATED"/>
    <property type="match status" value="1"/>
</dbReference>
<evidence type="ECO:0000259" key="16">
    <source>
        <dbReference type="Pfam" id="PF22461"/>
    </source>
</evidence>
<proteinExistence type="inferred from homology"/>
<protein>
    <submittedName>
        <fullName evidence="17">Polysaccharide export outer membrane protein</fullName>
    </submittedName>
</protein>
<keyword evidence="6" id="KW-0812">Transmembrane</keyword>
<feature type="domain" description="SLBB" evidence="16">
    <location>
        <begin position="147"/>
        <end position="225"/>
    </location>
</feature>
<keyword evidence="7" id="KW-0732">Signal</keyword>
<keyword evidence="12" id="KW-0564">Palmitate</keyword>
<dbReference type="GO" id="GO:0015159">
    <property type="term" value="F:polysaccharide transmembrane transporter activity"/>
    <property type="evidence" value="ECO:0007669"/>
    <property type="project" value="InterPro"/>
</dbReference>
<dbReference type="GO" id="GO:0015288">
    <property type="term" value="F:porin activity"/>
    <property type="evidence" value="ECO:0007669"/>
    <property type="project" value="UniProtKB-KW"/>
</dbReference>
<dbReference type="AlphaFoldDB" id="A0A1M6KFT3"/>
<sequence length="264" mass="29241">MKNHLLYLLFPLALLSSCNTSKEIIYFQDVEVNIPKAIAPPQDITVQPKDQISIMVSSKDPELAALFNLTRVQYKIGSPEQNSGNNNGEVSGYTLDDKGAIDFPVLGSLTVAGMTRSQIAALVKQRLKEENLVNDPVVTVEFMNLSFSVLGEVKTPGKYGISKDYITLLEAISMAGDLTIYGKRDAIFVIREEKGERVTHWVDLRSCDLFKSPVYYLKQNDVVYVQPNKVRAGQSTLNENSVKSVGLWISIGSFLTSLGVLLFK</sequence>
<evidence type="ECO:0000256" key="12">
    <source>
        <dbReference type="ARBA" id="ARBA00023139"/>
    </source>
</evidence>
<keyword evidence="11" id="KW-0472">Membrane</keyword>
<dbReference type="EMBL" id="FQZN01000037">
    <property type="protein sequence ID" value="SHJ57826.1"/>
    <property type="molecule type" value="Genomic_DNA"/>
</dbReference>
<dbReference type="GO" id="GO:0009279">
    <property type="term" value="C:cell outer membrane"/>
    <property type="evidence" value="ECO:0007669"/>
    <property type="project" value="UniProtKB-SubCell"/>
</dbReference>
<dbReference type="InterPro" id="IPR049712">
    <property type="entry name" value="Poly_export"/>
</dbReference>
<dbReference type="Gene3D" id="3.10.560.10">
    <property type="entry name" value="Outer membrane lipoprotein wza domain like"/>
    <property type="match status" value="1"/>
</dbReference>
<evidence type="ECO:0000256" key="2">
    <source>
        <dbReference type="ARBA" id="ARBA00009450"/>
    </source>
</evidence>
<keyword evidence="4" id="KW-1134">Transmembrane beta strand</keyword>
<evidence type="ECO:0000256" key="14">
    <source>
        <dbReference type="ARBA" id="ARBA00023288"/>
    </source>
</evidence>
<organism evidence="17 18">
    <name type="scientific">Bacteroides stercorirosoris</name>
    <dbReference type="NCBI Taxonomy" id="871324"/>
    <lineage>
        <taxon>Bacteria</taxon>
        <taxon>Pseudomonadati</taxon>
        <taxon>Bacteroidota</taxon>
        <taxon>Bacteroidia</taxon>
        <taxon>Bacteroidales</taxon>
        <taxon>Bacteroidaceae</taxon>
        <taxon>Bacteroides</taxon>
    </lineage>
</organism>
<keyword evidence="3" id="KW-0813">Transport</keyword>
<keyword evidence="5" id="KW-0762">Sugar transport</keyword>
<evidence type="ECO:0000256" key="10">
    <source>
        <dbReference type="ARBA" id="ARBA00023114"/>
    </source>
</evidence>
<keyword evidence="9" id="KW-0406">Ion transport</keyword>
<dbReference type="Proteomes" id="UP000184192">
    <property type="component" value="Unassembled WGS sequence"/>
</dbReference>
<dbReference type="PROSITE" id="PS51257">
    <property type="entry name" value="PROKAR_LIPOPROTEIN"/>
    <property type="match status" value="1"/>
</dbReference>
<keyword evidence="13" id="KW-0998">Cell outer membrane</keyword>
<evidence type="ECO:0000256" key="6">
    <source>
        <dbReference type="ARBA" id="ARBA00022692"/>
    </source>
</evidence>
<dbReference type="InterPro" id="IPR054765">
    <property type="entry name" value="SLBB_dom"/>
</dbReference>
<evidence type="ECO:0000313" key="17">
    <source>
        <dbReference type="EMBL" id="SHJ57826.1"/>
    </source>
</evidence>
<dbReference type="Pfam" id="PF22461">
    <property type="entry name" value="SLBB_2"/>
    <property type="match status" value="1"/>
</dbReference>
<keyword evidence="14" id="KW-0449">Lipoprotein</keyword>
<dbReference type="eggNOG" id="COG1596">
    <property type="taxonomic scope" value="Bacteria"/>
</dbReference>